<organism evidence="5 6">
    <name type="scientific">Elasticomyces elasticus</name>
    <dbReference type="NCBI Taxonomy" id="574655"/>
    <lineage>
        <taxon>Eukaryota</taxon>
        <taxon>Fungi</taxon>
        <taxon>Dikarya</taxon>
        <taxon>Ascomycota</taxon>
        <taxon>Pezizomycotina</taxon>
        <taxon>Dothideomycetes</taxon>
        <taxon>Dothideomycetidae</taxon>
        <taxon>Mycosphaerellales</taxon>
        <taxon>Teratosphaeriaceae</taxon>
        <taxon>Elasticomyces</taxon>
    </lineage>
</organism>
<feature type="region of interest" description="Disordered" evidence="2">
    <location>
        <begin position="1"/>
        <end position="46"/>
    </location>
</feature>
<reference evidence="5" key="1">
    <citation type="submission" date="2023-08" db="EMBL/GenBank/DDBJ databases">
        <title>Black Yeasts Isolated from many extreme environments.</title>
        <authorList>
            <person name="Coleine C."/>
            <person name="Stajich J.E."/>
            <person name="Selbmann L."/>
        </authorList>
    </citation>
    <scope>NUCLEOTIDE SEQUENCE</scope>
    <source>
        <strain evidence="5">CCFEE 5810</strain>
    </source>
</reference>
<evidence type="ECO:0000313" key="6">
    <source>
        <dbReference type="Proteomes" id="UP001310594"/>
    </source>
</evidence>
<feature type="transmembrane region" description="Helical" evidence="3">
    <location>
        <begin position="93"/>
        <end position="121"/>
    </location>
</feature>
<evidence type="ECO:0000256" key="2">
    <source>
        <dbReference type="SAM" id="MobiDB-lite"/>
    </source>
</evidence>
<dbReference type="InterPro" id="IPR035994">
    <property type="entry name" value="Nucleoside_phosphorylase_sf"/>
</dbReference>
<protein>
    <recommendedName>
        <fullName evidence="4">Nephrocystin 3-like N-terminal domain-containing protein</fullName>
    </recommendedName>
</protein>
<keyword evidence="3" id="KW-1133">Transmembrane helix</keyword>
<dbReference type="GO" id="GO:0003824">
    <property type="term" value="F:catalytic activity"/>
    <property type="evidence" value="ECO:0007669"/>
    <property type="project" value="InterPro"/>
</dbReference>
<dbReference type="PANTHER" id="PTHR46082">
    <property type="entry name" value="ATP/GTP-BINDING PROTEIN-RELATED"/>
    <property type="match status" value="1"/>
</dbReference>
<dbReference type="Pfam" id="PF24883">
    <property type="entry name" value="NPHP3_N"/>
    <property type="match status" value="1"/>
</dbReference>
<dbReference type="InterPro" id="IPR053137">
    <property type="entry name" value="NLR-like"/>
</dbReference>
<dbReference type="EMBL" id="JAVRQU010000011">
    <property type="protein sequence ID" value="KAK5697503.1"/>
    <property type="molecule type" value="Genomic_DNA"/>
</dbReference>
<dbReference type="Gene3D" id="3.40.50.1580">
    <property type="entry name" value="Nucleoside phosphorylase domain"/>
    <property type="match status" value="1"/>
</dbReference>
<keyword evidence="3" id="KW-0472">Membrane</keyword>
<evidence type="ECO:0000256" key="3">
    <source>
        <dbReference type="SAM" id="Phobius"/>
    </source>
</evidence>
<dbReference type="SUPFAM" id="SSF53167">
    <property type="entry name" value="Purine and uridine phosphorylases"/>
    <property type="match status" value="1"/>
</dbReference>
<dbReference type="InterPro" id="IPR056884">
    <property type="entry name" value="NPHP3-like_N"/>
</dbReference>
<sequence length="459" mass="50823">MSAGQQGIKRKAQPEGSSPVGHDKKKIKIDDGEEDNPGLEQSKIRDDARTHDDYTVAWICALEVEQIAAILMLDEEHPRLPQPQTDHNAYTLGSIFGLNVVIAGLLGAGNISAAIVVAQMVNTFPRLRFSRLVGIGGGVPVRTDEGYIQLGHVVPLYSTTTARPTQENFEGPDSWLPPPNVLLNAARQMSIVRQLAPTDSLVAHLQRIDTSRRQLRRYRYPGVQEDRLYQPDYVHLDRATSCSQCGCDSKKMIARDPEDRDGEIGADGSVEYIVVHRGTIAGGEKVMRYDIERDLLARDLEVLCFKMEAAGALNDFPCLVIRGISDYSDSHKNDKRHGYAAAVAAAFARELFKHMPVDEMTQCKIPESVLKQIAADSRFVTSTTRKAKVFEWLAPPDFSTNYSQAYALHHPGTGRWLLESERYQQWKSLKDVVLWLHGGSGCGKTVLSSAIITDLLAAS</sequence>
<evidence type="ECO:0000313" key="5">
    <source>
        <dbReference type="EMBL" id="KAK5697503.1"/>
    </source>
</evidence>
<dbReference type="PANTHER" id="PTHR46082:SF11">
    <property type="entry name" value="AAA+ ATPASE DOMAIN-CONTAINING PROTEIN-RELATED"/>
    <property type="match status" value="1"/>
</dbReference>
<proteinExistence type="predicted"/>
<evidence type="ECO:0000259" key="4">
    <source>
        <dbReference type="Pfam" id="PF24883"/>
    </source>
</evidence>
<feature type="domain" description="Nephrocystin 3-like N-terminal" evidence="4">
    <location>
        <begin position="412"/>
        <end position="456"/>
    </location>
</feature>
<dbReference type="GO" id="GO:0009116">
    <property type="term" value="P:nucleoside metabolic process"/>
    <property type="evidence" value="ECO:0007669"/>
    <property type="project" value="InterPro"/>
</dbReference>
<gene>
    <name evidence="5" type="ORF">LTR97_007641</name>
</gene>
<comment type="caution">
    <text evidence="5">The sequence shown here is derived from an EMBL/GenBank/DDBJ whole genome shotgun (WGS) entry which is preliminary data.</text>
</comment>
<evidence type="ECO:0000256" key="1">
    <source>
        <dbReference type="ARBA" id="ARBA00022737"/>
    </source>
</evidence>
<dbReference type="AlphaFoldDB" id="A0AAN8A063"/>
<dbReference type="Proteomes" id="UP001310594">
    <property type="component" value="Unassembled WGS sequence"/>
</dbReference>
<keyword evidence="1" id="KW-0677">Repeat</keyword>
<keyword evidence="3" id="KW-0812">Transmembrane</keyword>
<accession>A0AAN8A063</accession>
<name>A0AAN8A063_9PEZI</name>